<dbReference type="PANTHER" id="PTHR42928:SF5">
    <property type="entry name" value="BLR1237 PROTEIN"/>
    <property type="match status" value="1"/>
</dbReference>
<dbReference type="Gene3D" id="3.40.190.150">
    <property type="entry name" value="Bordetella uptake gene, domain 1"/>
    <property type="match status" value="1"/>
</dbReference>
<comment type="caution">
    <text evidence="3">The sequence shown here is derived from an EMBL/GenBank/DDBJ whole genome shotgun (WGS) entry which is preliminary data.</text>
</comment>
<evidence type="ECO:0000256" key="2">
    <source>
        <dbReference type="SAM" id="SignalP"/>
    </source>
</evidence>
<dbReference type="InterPro" id="IPR005064">
    <property type="entry name" value="BUG"/>
</dbReference>
<keyword evidence="2" id="KW-0732">Signal</keyword>
<evidence type="ECO:0000313" key="4">
    <source>
        <dbReference type="Proteomes" id="UP000600101"/>
    </source>
</evidence>
<dbReference type="SUPFAM" id="SSF53850">
    <property type="entry name" value="Periplasmic binding protein-like II"/>
    <property type="match status" value="1"/>
</dbReference>
<evidence type="ECO:0000256" key="1">
    <source>
        <dbReference type="ARBA" id="ARBA00006987"/>
    </source>
</evidence>
<dbReference type="EMBL" id="JACOMF010000041">
    <property type="protein sequence ID" value="MBC4018077.1"/>
    <property type="molecule type" value="Genomic_DNA"/>
</dbReference>
<gene>
    <name evidence="3" type="ORF">H7965_22525</name>
</gene>
<dbReference type="Proteomes" id="UP000600101">
    <property type="component" value="Unassembled WGS sequence"/>
</dbReference>
<dbReference type="Gene3D" id="3.40.190.10">
    <property type="entry name" value="Periplasmic binding protein-like II"/>
    <property type="match status" value="1"/>
</dbReference>
<dbReference type="CDD" id="cd13578">
    <property type="entry name" value="PBP2_Bug27"/>
    <property type="match status" value="1"/>
</dbReference>
<feature type="signal peptide" evidence="2">
    <location>
        <begin position="1"/>
        <end position="28"/>
    </location>
</feature>
<comment type="similarity">
    <text evidence="1">Belongs to the UPF0065 (bug) family.</text>
</comment>
<protein>
    <submittedName>
        <fullName evidence="3">Tripartite tricarboxylate transporter substrate binding protein</fullName>
    </submittedName>
</protein>
<dbReference type="AlphaFoldDB" id="A0A9X0R491"/>
<keyword evidence="4" id="KW-1185">Reference proteome</keyword>
<dbReference type="RefSeq" id="WP_186772832.1">
    <property type="nucleotide sequence ID" value="NZ_JACOMF010000041.1"/>
</dbReference>
<dbReference type="PANTHER" id="PTHR42928">
    <property type="entry name" value="TRICARBOXYLATE-BINDING PROTEIN"/>
    <property type="match status" value="1"/>
</dbReference>
<dbReference type="InterPro" id="IPR042100">
    <property type="entry name" value="Bug_dom1"/>
</dbReference>
<organism evidence="3 4">
    <name type="scientific">Siccirubricoccus deserti</name>
    <dbReference type="NCBI Taxonomy" id="2013562"/>
    <lineage>
        <taxon>Bacteria</taxon>
        <taxon>Pseudomonadati</taxon>
        <taxon>Pseudomonadota</taxon>
        <taxon>Alphaproteobacteria</taxon>
        <taxon>Acetobacterales</taxon>
        <taxon>Roseomonadaceae</taxon>
        <taxon>Siccirubricoccus</taxon>
    </lineage>
</organism>
<feature type="chain" id="PRO_5040751725" evidence="2">
    <location>
        <begin position="29"/>
        <end position="329"/>
    </location>
</feature>
<accession>A0A9X0R491</accession>
<evidence type="ECO:0000313" key="3">
    <source>
        <dbReference type="EMBL" id="MBC4018077.1"/>
    </source>
</evidence>
<dbReference type="Pfam" id="PF03401">
    <property type="entry name" value="TctC"/>
    <property type="match status" value="1"/>
</dbReference>
<proteinExistence type="inferred from homology"/>
<name>A0A9X0R491_9PROT</name>
<sequence>MPLSVRISRRAALRGALATPFLAAPALAETWPSRPVRLVIPFGAGGSVDVVGRLLAEKLGSFLGQPVMIDNRPGGATSIGAVHVARSAPDGYTLFYGTPATQIINPSLLPNLQYDPDKDLVATGSVMRAPNLLLVHPSLGVRDIAGLVALAKQRPGALTYASSSVGSSNHLSGEMLCRLADIQMLHVPYRGISQYGPELLAGRVHMCFGTISDMLKLSENGGLHRVAVTSEKRNPLLPDVPTVGETVPGFEATAYNYIAVPSGTPRPIIMAVNAAFNRALADPHVAGRMVETGLEPLATDTPEQASATILSERARWKQVIEAAGIKLEG</sequence>
<reference evidence="3" key="1">
    <citation type="submission" date="2020-08" db="EMBL/GenBank/DDBJ databases">
        <authorList>
            <person name="Hu Y."/>
            <person name="Nguyen S.V."/>
            <person name="Li F."/>
            <person name="Fanning S."/>
        </authorList>
    </citation>
    <scope>NUCLEOTIDE SEQUENCE</scope>
    <source>
        <strain evidence="3">SYSU D8009</strain>
    </source>
</reference>
<dbReference type="PIRSF" id="PIRSF017082">
    <property type="entry name" value="YflP"/>
    <property type="match status" value="1"/>
</dbReference>